<dbReference type="Proteomes" id="UP000238954">
    <property type="component" value="Chromosome"/>
</dbReference>
<name>A0A2S8BAP7_9SPHN</name>
<organism evidence="1 2">
    <name type="scientific">Sphingopyxis lindanitolerans</name>
    <dbReference type="NCBI Taxonomy" id="2054227"/>
    <lineage>
        <taxon>Bacteria</taxon>
        <taxon>Pseudomonadati</taxon>
        <taxon>Pseudomonadota</taxon>
        <taxon>Alphaproteobacteria</taxon>
        <taxon>Sphingomonadales</taxon>
        <taxon>Sphingomonadaceae</taxon>
        <taxon>Sphingopyxis</taxon>
    </lineage>
</organism>
<gene>
    <name evidence="1" type="ORF">CVO77_00320</name>
</gene>
<evidence type="ECO:0000313" key="1">
    <source>
        <dbReference type="EMBL" id="PQM29418.1"/>
    </source>
</evidence>
<reference evidence="2" key="1">
    <citation type="submission" date="2017-11" db="EMBL/GenBank/DDBJ databases">
        <title>The complete genome sequence of Sphingopyxis pomeranensis sp. nov. strain WS5A3p.</title>
        <authorList>
            <person name="Kaminski M.A."/>
        </authorList>
    </citation>
    <scope>NUCLEOTIDE SEQUENCE [LARGE SCALE GENOMIC DNA]</scope>
    <source>
        <strain evidence="2">WS5A3p</strain>
    </source>
</reference>
<protein>
    <submittedName>
        <fullName evidence="1">Uncharacterized protein</fullName>
    </submittedName>
</protein>
<keyword evidence="2" id="KW-1185">Reference proteome</keyword>
<sequence length="60" mass="6839">MPTTHPEQIHPRCTEDPMTDREMIDLWKTGEPMVSIAAKARRRNGLSIGEVREIVLGRPN</sequence>
<evidence type="ECO:0000313" key="2">
    <source>
        <dbReference type="Proteomes" id="UP000238954"/>
    </source>
</evidence>
<dbReference type="EMBL" id="PHFW01000001">
    <property type="protein sequence ID" value="PQM29418.1"/>
    <property type="molecule type" value="Genomic_DNA"/>
</dbReference>
<comment type="caution">
    <text evidence="1">The sequence shown here is derived from an EMBL/GenBank/DDBJ whole genome shotgun (WGS) entry which is preliminary data.</text>
</comment>
<dbReference type="AlphaFoldDB" id="A0A2S8BAP7"/>
<accession>A0A2S8BAP7</accession>
<proteinExistence type="predicted"/>